<accession>A0A8S4S717</accession>
<organism evidence="2 3">
    <name type="scientific">Pararge aegeria aegeria</name>
    <dbReference type="NCBI Taxonomy" id="348720"/>
    <lineage>
        <taxon>Eukaryota</taxon>
        <taxon>Metazoa</taxon>
        <taxon>Ecdysozoa</taxon>
        <taxon>Arthropoda</taxon>
        <taxon>Hexapoda</taxon>
        <taxon>Insecta</taxon>
        <taxon>Pterygota</taxon>
        <taxon>Neoptera</taxon>
        <taxon>Endopterygota</taxon>
        <taxon>Lepidoptera</taxon>
        <taxon>Glossata</taxon>
        <taxon>Ditrysia</taxon>
        <taxon>Papilionoidea</taxon>
        <taxon>Nymphalidae</taxon>
        <taxon>Satyrinae</taxon>
        <taxon>Satyrini</taxon>
        <taxon>Parargina</taxon>
        <taxon>Pararge</taxon>
    </lineage>
</organism>
<dbReference type="Pfam" id="PF16092">
    <property type="entry name" value="CFAP61_N"/>
    <property type="match status" value="1"/>
</dbReference>
<dbReference type="PANTHER" id="PTHR21178:SF8">
    <property type="entry name" value="CILIA- AND FLAGELLA-ASSOCIATED PROTEIN 61"/>
    <property type="match status" value="1"/>
</dbReference>
<protein>
    <submittedName>
        <fullName evidence="2">Jg12534 protein</fullName>
    </submittedName>
</protein>
<feature type="domain" description="Cilia- and flagella-associated protein 61 N-terminal" evidence="1">
    <location>
        <begin position="119"/>
        <end position="296"/>
    </location>
</feature>
<dbReference type="Proteomes" id="UP000838756">
    <property type="component" value="Unassembled WGS sequence"/>
</dbReference>
<gene>
    <name evidence="2" type="primary">jg12534</name>
    <name evidence="2" type="ORF">PAEG_LOCUS23419</name>
</gene>
<dbReference type="InterPro" id="IPR038884">
    <property type="entry name" value="CFAP61"/>
</dbReference>
<dbReference type="OrthoDB" id="6918082at2759"/>
<keyword evidence="3" id="KW-1185">Reference proteome</keyword>
<evidence type="ECO:0000259" key="1">
    <source>
        <dbReference type="Pfam" id="PF16092"/>
    </source>
</evidence>
<name>A0A8S4S717_9NEOP</name>
<evidence type="ECO:0000313" key="2">
    <source>
        <dbReference type="EMBL" id="CAH2258762.1"/>
    </source>
</evidence>
<dbReference type="EMBL" id="CAKXAJ010026150">
    <property type="protein sequence ID" value="CAH2258762.1"/>
    <property type="molecule type" value="Genomic_DNA"/>
</dbReference>
<dbReference type="PANTHER" id="PTHR21178">
    <property type="entry name" value="CILIA- AND FLAGELLA-ASSOCIATED PROTEIN 61"/>
    <property type="match status" value="1"/>
</dbReference>
<comment type="caution">
    <text evidence="2">The sequence shown here is derived from an EMBL/GenBank/DDBJ whole genome shotgun (WGS) entry which is preliminary data.</text>
</comment>
<proteinExistence type="predicted"/>
<reference evidence="2" key="1">
    <citation type="submission" date="2022-03" db="EMBL/GenBank/DDBJ databases">
        <authorList>
            <person name="Lindestad O."/>
        </authorList>
    </citation>
    <scope>NUCLEOTIDE SEQUENCE</scope>
</reference>
<dbReference type="InterPro" id="IPR032151">
    <property type="entry name" value="CFAP61_N"/>
</dbReference>
<dbReference type="AlphaFoldDB" id="A0A8S4S717"/>
<feature type="non-terminal residue" evidence="2">
    <location>
        <position position="1"/>
    </location>
</feature>
<evidence type="ECO:0000313" key="3">
    <source>
        <dbReference type="Proteomes" id="UP000838756"/>
    </source>
</evidence>
<sequence>MSLTPECVPRISASISGVRWRLGSLGPGVMTALESESNVSWDSSLDTRGIKPWNLLVLTICTSNGWNDTVGNTEQVYGLFDGNWKSIVYKQSKPSQGIQISCPATSRPRSIDLRRRAIELNSRNTLFIHLLCWSPSYGREVVDGMLKSVLMHDHYLQYIGMIKSFINSTVLMPGQSRSEASFKRFQALERGIPGDQLPSLWIAERKDICPKLRIRRAVEEDNDDLLPIIERHSQWLRELYGDFYISELISRHPESERVQLVCEHKEVAVGVMILNTQINYEALEESFELSPFAGLRHLDMPPTSTQNDSNTSFAVGGNATCESQQGSNADLPEAIDAKSRVTWVSEDDAVKEMCRELDRSKQKQADGYSQLDILQLLEEEDDEFEYDIVNIDTDLLRLPRLFMTDDIMKKPRLSDESISKHKESGFDNKYILKDKLKTLANTVSIVSSVKPPKLTRYSGRPNAFLIEVFAMQADYDERYGFEMLEAAYELFPDRDYCIMCLPSSHTCFPLLEHFT</sequence>